<reference evidence="3" key="1">
    <citation type="submission" date="2025-08" db="UniProtKB">
        <authorList>
            <consortium name="Ensembl"/>
        </authorList>
    </citation>
    <scope>IDENTIFICATION</scope>
</reference>
<dbReference type="GeneTree" id="ENSGT01030000234900"/>
<proteinExistence type="predicted"/>
<dbReference type="Ensembl" id="ENSCVAT00000032478.1">
    <property type="protein sequence ID" value="ENSCVAP00000031610.1"/>
    <property type="gene ID" value="ENSCVAG00000020979.1"/>
</dbReference>
<feature type="compositionally biased region" description="Low complexity" evidence="1">
    <location>
        <begin position="253"/>
        <end position="304"/>
    </location>
</feature>
<protein>
    <submittedName>
        <fullName evidence="3">Nascent polypeptide-associated complex subunit alpha, muscle-specific form-like</fullName>
    </submittedName>
</protein>
<name>A0A3Q2GQ83_CYPVA</name>
<accession>A0A3Q2GQ83</accession>
<evidence type="ECO:0000256" key="1">
    <source>
        <dbReference type="SAM" id="MobiDB-lite"/>
    </source>
</evidence>
<feature type="compositionally biased region" description="Basic and acidic residues" evidence="1">
    <location>
        <begin position="935"/>
        <end position="957"/>
    </location>
</feature>
<feature type="compositionally biased region" description="Low complexity" evidence="1">
    <location>
        <begin position="491"/>
        <end position="500"/>
    </location>
</feature>
<feature type="compositionally biased region" description="Low complexity" evidence="1">
    <location>
        <begin position="1090"/>
        <end position="1115"/>
    </location>
</feature>
<feature type="compositionally biased region" description="Low complexity" evidence="1">
    <location>
        <begin position="88"/>
        <end position="113"/>
    </location>
</feature>
<evidence type="ECO:0000313" key="4">
    <source>
        <dbReference type="Proteomes" id="UP000265020"/>
    </source>
</evidence>
<feature type="region of interest" description="Disordered" evidence="1">
    <location>
        <begin position="935"/>
        <end position="995"/>
    </location>
</feature>
<reference evidence="3" key="2">
    <citation type="submission" date="2025-09" db="UniProtKB">
        <authorList>
            <consortium name="Ensembl"/>
        </authorList>
    </citation>
    <scope>IDENTIFICATION</scope>
</reference>
<feature type="compositionally biased region" description="Polar residues" evidence="1">
    <location>
        <begin position="520"/>
        <end position="534"/>
    </location>
</feature>
<dbReference type="RefSeq" id="XP_015257668.1">
    <property type="nucleotide sequence ID" value="XM_015402182.1"/>
</dbReference>
<dbReference type="InterPro" id="IPR027907">
    <property type="entry name" value="BTBD8_C"/>
</dbReference>
<dbReference type="Pfam" id="PF15363">
    <property type="entry name" value="BTBD8_C"/>
    <property type="match status" value="1"/>
</dbReference>
<dbReference type="AlphaFoldDB" id="A0A3Q2GQ83"/>
<feature type="region of interest" description="Disordered" evidence="1">
    <location>
        <begin position="560"/>
        <end position="920"/>
    </location>
</feature>
<feature type="compositionally biased region" description="Low complexity" evidence="1">
    <location>
        <begin position="201"/>
        <end position="236"/>
    </location>
</feature>
<sequence>MKPDGATMETSEPDQAAAAHRPPQEAATEEGQPAAAAAQKANGKPVAVDPKARLKAGGSKVQPSSTGVAGSGSRPGTASHRAEKDAKPSAGRKAAGSASAAGAAPNRAAGAKNQSRVLDRRPVGPVKTSSLPDAAASNGTKPRGPNGAAKRAPAQAANGAKPKTTAPKSNNSNSTKPAAPAASKTTTTSTRPAAGSLTSRPASTVPKPAAAAKPSITATAKVSRAAAPPPAGRTAAVQPNKNAPAAKKDVSRPLPAARKPVAAAEPPAARKPAAAAEPPAARKPVAAAELPAARKPVAAAGLPASKKIEASRSANAAKPNSAPKAATATKAAAPKVQPPAKPAPTKKPPAAARLPLASRAPGRTPPASPAGRPAGASKPATPATKRGARPPQTGSPFTKKTSNPPVPEAPPQRTAAPAADPAAPTEKPESAAVEEVQTRGDGEPEEVAQREEAAPPHPLTPPPQQEQTTVAPSGAPPKEPGSPDQTPAPPAASFAPKAAPLNLNEEEEEEEEEEEREGSQLVSVSEMSGTTQPTEESRPGSGGAVGGAAWKAGGVWLSELDSEEVSGSQQGASELSAPGVLEGTESTDELGDGSLKGAMDMEGASAGSPDFEKVPDIPANEDDDSDRVCDMEVGSERTDEPRGPRHDNDVDEEDDEDVEMASEGVTESGLESYGNADEDDFADDERLDNLNRVVQPPPPPLPSAPAAQWDQQNPSDCRWAGPSQSCLPQGPGGEPEAQAWPGGGASASAPEGQEVPHPPQTADPRGPAAAPGPSPSSEASTPEERHQERKLSSPAFEAPPQSSQEVQTEREEEEEEEEAEPETLPADEVLGGPSTAPTSNPSSSSVTEDEASDTEGEAQLEASSAICNLTFDPIPPPQRCLSTVEEEAERAPGDEAASPPSFIFDSNTTPSTKSPGIFSLEELPLEAIKEPYMEAGRQEAEPAKEAGPERRGSKEPLEETTDVQPQYYAICEKTDDSFPGSSSMPQRRDHSSYPRTFCDIIKPAAAPPRLSCADLPPRSAGQQALSPQLRRLEQHHRQLQELQQRREQQSRPLEEAEQERKRRAEEEERKKKEEAEEEIKRNKEEEELKQMMQWQQEARQEAQQEAQPSSKAQAALPSPSSVLCTIYEALESSEEEAEDGEPLEKESPGPEPPPLPDSPERPPPLDLDWGEKVDMVQQLINQTLLLHGDGCSSLLLLPGGSGGTLSPLESSLWPRLLPPLSPPSATVTSVSSFSPEAAGSSSQGEWTVVELETHH</sequence>
<feature type="region of interest" description="Disordered" evidence="1">
    <location>
        <begin position="1"/>
        <end position="548"/>
    </location>
</feature>
<feature type="compositionally biased region" description="Low complexity" evidence="1">
    <location>
        <begin position="348"/>
        <end position="362"/>
    </location>
</feature>
<feature type="compositionally biased region" description="Acidic residues" evidence="1">
    <location>
        <begin position="504"/>
        <end position="516"/>
    </location>
</feature>
<feature type="region of interest" description="Disordered" evidence="1">
    <location>
        <begin position="1007"/>
        <end position="1169"/>
    </location>
</feature>
<feature type="compositionally biased region" description="Basic and acidic residues" evidence="1">
    <location>
        <begin position="782"/>
        <end position="791"/>
    </location>
</feature>
<feature type="compositionally biased region" description="Low complexity" evidence="1">
    <location>
        <begin position="369"/>
        <end position="380"/>
    </location>
</feature>
<dbReference type="STRING" id="28743.ENSCVAP00000031610"/>
<feature type="compositionally biased region" description="Low complexity" evidence="1">
    <location>
        <begin position="163"/>
        <end position="194"/>
    </location>
</feature>
<organism evidence="3 4">
    <name type="scientific">Cyprinodon variegatus</name>
    <name type="common">Sheepshead minnow</name>
    <dbReference type="NCBI Taxonomy" id="28743"/>
    <lineage>
        <taxon>Eukaryota</taxon>
        <taxon>Metazoa</taxon>
        <taxon>Chordata</taxon>
        <taxon>Craniata</taxon>
        <taxon>Vertebrata</taxon>
        <taxon>Euteleostomi</taxon>
        <taxon>Actinopterygii</taxon>
        <taxon>Neopterygii</taxon>
        <taxon>Teleostei</taxon>
        <taxon>Neoteleostei</taxon>
        <taxon>Acanthomorphata</taxon>
        <taxon>Ovalentaria</taxon>
        <taxon>Atherinomorphae</taxon>
        <taxon>Cyprinodontiformes</taxon>
        <taxon>Cyprinodontidae</taxon>
        <taxon>Cyprinodon</taxon>
    </lineage>
</organism>
<feature type="compositionally biased region" description="Polar residues" evidence="1">
    <location>
        <begin position="392"/>
        <end position="403"/>
    </location>
</feature>
<feature type="compositionally biased region" description="Pro residues" evidence="1">
    <location>
        <begin position="474"/>
        <end position="490"/>
    </location>
</feature>
<feature type="compositionally biased region" description="Low complexity" evidence="1">
    <location>
        <begin position="833"/>
        <end position="846"/>
    </location>
</feature>
<dbReference type="KEGG" id="cvg:107102761"/>
<keyword evidence="4" id="KW-1185">Reference proteome</keyword>
<evidence type="ECO:0000313" key="3">
    <source>
        <dbReference type="Ensembl" id="ENSCVAP00000031610.1"/>
    </source>
</evidence>
<feature type="compositionally biased region" description="Basic and acidic residues" evidence="1">
    <location>
        <begin position="1030"/>
        <end position="1089"/>
    </location>
</feature>
<feature type="compositionally biased region" description="Low complexity" evidence="1">
    <location>
        <begin position="311"/>
        <end position="335"/>
    </location>
</feature>
<feature type="compositionally biased region" description="Pro residues" evidence="1">
    <location>
        <begin position="455"/>
        <end position="464"/>
    </location>
</feature>
<feature type="compositionally biased region" description="Acidic residues" evidence="1">
    <location>
        <begin position="1131"/>
        <end position="1141"/>
    </location>
</feature>
<feature type="compositionally biased region" description="Polar residues" evidence="1">
    <location>
        <begin position="904"/>
        <end position="914"/>
    </location>
</feature>
<feature type="compositionally biased region" description="Basic and acidic residues" evidence="1">
    <location>
        <begin position="626"/>
        <end position="648"/>
    </location>
</feature>
<feature type="compositionally biased region" description="Basic and acidic residues" evidence="1">
    <location>
        <begin position="436"/>
        <end position="454"/>
    </location>
</feature>
<feature type="compositionally biased region" description="Pro residues" evidence="1">
    <location>
        <begin position="1149"/>
        <end position="1165"/>
    </location>
</feature>
<dbReference type="PANTHER" id="PTHR22427">
    <property type="entry name" value="GH15728P"/>
    <property type="match status" value="1"/>
</dbReference>
<dbReference type="Proteomes" id="UP000265020">
    <property type="component" value="Unassembled WGS sequence"/>
</dbReference>
<dbReference type="OrthoDB" id="8951351at2759"/>
<feature type="compositionally biased region" description="Pro residues" evidence="1">
    <location>
        <begin position="336"/>
        <end position="347"/>
    </location>
</feature>
<feature type="compositionally biased region" description="Low complexity" evidence="1">
    <location>
        <begin position="411"/>
        <end position="425"/>
    </location>
</feature>
<dbReference type="OMA" id="CLAEQQY"/>
<feature type="compositionally biased region" description="Low complexity" evidence="1">
    <location>
        <begin position="15"/>
        <end position="41"/>
    </location>
</feature>
<feature type="compositionally biased region" description="Acidic residues" evidence="1">
    <location>
        <begin position="810"/>
        <end position="821"/>
    </location>
</feature>
<dbReference type="PANTHER" id="PTHR22427:SF8">
    <property type="entry name" value="PROLINE-RICH PROTEIN 36"/>
    <property type="match status" value="1"/>
</dbReference>
<feature type="domain" description="BTB/POZ" evidence="2">
    <location>
        <begin position="1211"/>
        <end position="1255"/>
    </location>
</feature>
<feature type="compositionally biased region" description="Acidic residues" evidence="1">
    <location>
        <begin position="676"/>
        <end position="686"/>
    </location>
</feature>
<feature type="compositionally biased region" description="Low complexity" evidence="1">
    <location>
        <begin position="764"/>
        <end position="780"/>
    </location>
</feature>
<feature type="compositionally biased region" description="Acidic residues" evidence="1">
    <location>
        <begin position="847"/>
        <end position="858"/>
    </location>
</feature>
<feature type="compositionally biased region" description="Acidic residues" evidence="1">
    <location>
        <begin position="649"/>
        <end position="660"/>
    </location>
</feature>
<evidence type="ECO:0000259" key="2">
    <source>
        <dbReference type="Pfam" id="PF15363"/>
    </source>
</evidence>
<dbReference type="GeneID" id="107102761"/>